<dbReference type="InterPro" id="IPR001005">
    <property type="entry name" value="SANT/Myb"/>
</dbReference>
<reference evidence="8 9" key="2">
    <citation type="submission" date="2018-11" db="EMBL/GenBank/DDBJ databases">
        <authorList>
            <consortium name="Pathogen Informatics"/>
        </authorList>
    </citation>
    <scope>NUCLEOTIDE SEQUENCE [LARGE SCALE GENOMIC DNA]</scope>
</reference>
<dbReference type="GO" id="GO:0005829">
    <property type="term" value="C:cytosol"/>
    <property type="evidence" value="ECO:0007669"/>
    <property type="project" value="TreeGrafter"/>
</dbReference>
<dbReference type="OMA" id="SFWYDFD"/>
<evidence type="ECO:0000256" key="5">
    <source>
        <dbReference type="SAM" id="MobiDB-lite"/>
    </source>
</evidence>
<dbReference type="GO" id="GO:0006450">
    <property type="term" value="P:regulation of translational fidelity"/>
    <property type="evidence" value="ECO:0007669"/>
    <property type="project" value="InterPro"/>
</dbReference>
<dbReference type="CDD" id="cd06257">
    <property type="entry name" value="DnaJ"/>
    <property type="match status" value="1"/>
</dbReference>
<gene>
    <name evidence="8" type="ORF">NBR_LOCUS10251</name>
</gene>
<dbReference type="InterPro" id="IPR054076">
    <property type="entry name" value="ZUO1-like_ZHD"/>
</dbReference>
<evidence type="ECO:0000313" key="10">
    <source>
        <dbReference type="WBParaSite" id="NBR_0001025001-mRNA-1"/>
    </source>
</evidence>
<evidence type="ECO:0000259" key="7">
    <source>
        <dbReference type="PROSITE" id="PS50090"/>
    </source>
</evidence>
<feature type="domain" description="J" evidence="6">
    <location>
        <begin position="96"/>
        <end position="169"/>
    </location>
</feature>
<evidence type="ECO:0000259" key="6">
    <source>
        <dbReference type="PROSITE" id="PS50076"/>
    </source>
</evidence>
<dbReference type="Proteomes" id="UP000271162">
    <property type="component" value="Unassembled WGS sequence"/>
</dbReference>
<dbReference type="AlphaFoldDB" id="A0A158QZK1"/>
<dbReference type="InterPro" id="IPR044634">
    <property type="entry name" value="Zuotin/DnaJC2"/>
</dbReference>
<dbReference type="STRING" id="27835.A0A158QZK1"/>
<dbReference type="WBParaSite" id="NBR_0001025001-mRNA-1">
    <property type="protein sequence ID" value="NBR_0001025001-mRNA-1"/>
    <property type="gene ID" value="NBR_0001025001"/>
</dbReference>
<proteinExistence type="predicted"/>
<dbReference type="Gene3D" id="1.10.287.110">
    <property type="entry name" value="DnaJ domain"/>
    <property type="match status" value="1"/>
</dbReference>
<dbReference type="Pfam" id="PF00226">
    <property type="entry name" value="DnaJ"/>
    <property type="match status" value="1"/>
</dbReference>
<comment type="subcellular location">
    <subcellularLocation>
        <location evidence="1">Nucleus</location>
    </subcellularLocation>
</comment>
<dbReference type="Pfam" id="PF21884">
    <property type="entry name" value="ZUO1-like_ZHD"/>
    <property type="match status" value="1"/>
</dbReference>
<dbReference type="PANTHER" id="PTHR43999:SF1">
    <property type="entry name" value="DNAJ HOMOLOG SUBFAMILY C MEMBER 2"/>
    <property type="match status" value="1"/>
</dbReference>
<dbReference type="InterPro" id="IPR036869">
    <property type="entry name" value="J_dom_sf"/>
</dbReference>
<dbReference type="GO" id="GO:0030544">
    <property type="term" value="F:Hsp70 protein binding"/>
    <property type="evidence" value="ECO:0007669"/>
    <property type="project" value="InterPro"/>
</dbReference>
<dbReference type="SMART" id="SM00717">
    <property type="entry name" value="SANT"/>
    <property type="match status" value="2"/>
</dbReference>
<evidence type="ECO:0000313" key="8">
    <source>
        <dbReference type="EMBL" id="VDL73840.1"/>
    </source>
</evidence>
<dbReference type="Pfam" id="PF23082">
    <property type="entry name" value="Myb_DNA-binding_2"/>
    <property type="match status" value="1"/>
</dbReference>
<feature type="region of interest" description="Disordered" evidence="5">
    <location>
        <begin position="303"/>
        <end position="363"/>
    </location>
</feature>
<dbReference type="CDD" id="cd00167">
    <property type="entry name" value="SANT"/>
    <property type="match status" value="2"/>
</dbReference>
<keyword evidence="4" id="KW-0539">Nucleus</keyword>
<dbReference type="InterPro" id="IPR009057">
    <property type="entry name" value="Homeodomain-like_sf"/>
</dbReference>
<dbReference type="Gene3D" id="1.10.10.60">
    <property type="entry name" value="Homeodomain-like"/>
    <property type="match status" value="2"/>
</dbReference>
<evidence type="ECO:0000256" key="3">
    <source>
        <dbReference type="ARBA" id="ARBA00023186"/>
    </source>
</evidence>
<feature type="region of interest" description="Disordered" evidence="5">
    <location>
        <begin position="49"/>
        <end position="68"/>
    </location>
</feature>
<protein>
    <submittedName>
        <fullName evidence="10">DnaJ homolog subfamily C member 2 (inferred by orthology to a human protein)</fullName>
    </submittedName>
</protein>
<organism evidence="10">
    <name type="scientific">Nippostrongylus brasiliensis</name>
    <name type="common">Rat hookworm</name>
    <dbReference type="NCBI Taxonomy" id="27835"/>
    <lineage>
        <taxon>Eukaryota</taxon>
        <taxon>Metazoa</taxon>
        <taxon>Ecdysozoa</taxon>
        <taxon>Nematoda</taxon>
        <taxon>Chromadorea</taxon>
        <taxon>Rhabditida</taxon>
        <taxon>Rhabditina</taxon>
        <taxon>Rhabditomorpha</taxon>
        <taxon>Strongyloidea</taxon>
        <taxon>Heligmosomidae</taxon>
        <taxon>Nippostrongylus</taxon>
    </lineage>
</organism>
<reference evidence="10" key="1">
    <citation type="submission" date="2016-04" db="UniProtKB">
        <authorList>
            <consortium name="WormBaseParasite"/>
        </authorList>
    </citation>
    <scope>IDENTIFICATION</scope>
</reference>
<feature type="domain" description="Myb-like" evidence="7">
    <location>
        <begin position="540"/>
        <end position="586"/>
    </location>
</feature>
<evidence type="ECO:0000256" key="2">
    <source>
        <dbReference type="ARBA" id="ARBA00022737"/>
    </source>
</evidence>
<dbReference type="SUPFAM" id="SSF46565">
    <property type="entry name" value="Chaperone J-domain"/>
    <property type="match status" value="1"/>
</dbReference>
<name>A0A158QZK1_NIPBR</name>
<keyword evidence="9" id="KW-1185">Reference proteome</keyword>
<dbReference type="GO" id="GO:0043022">
    <property type="term" value="F:ribosome binding"/>
    <property type="evidence" value="ECO:0007669"/>
    <property type="project" value="InterPro"/>
</dbReference>
<dbReference type="GO" id="GO:0051083">
    <property type="term" value="P:'de novo' cotranslational protein folding"/>
    <property type="evidence" value="ECO:0007669"/>
    <property type="project" value="InterPro"/>
</dbReference>
<evidence type="ECO:0000256" key="1">
    <source>
        <dbReference type="ARBA" id="ARBA00004123"/>
    </source>
</evidence>
<dbReference type="PROSITE" id="PS50090">
    <property type="entry name" value="MYB_LIKE"/>
    <property type="match status" value="1"/>
</dbReference>
<dbReference type="FunFam" id="1.10.10.60:FF:000180">
    <property type="entry name" value="DnaJ (Hsp40) homolog, subfamily C, member 2"/>
    <property type="match status" value="1"/>
</dbReference>
<evidence type="ECO:0000256" key="4">
    <source>
        <dbReference type="ARBA" id="ARBA00023242"/>
    </source>
</evidence>
<dbReference type="SUPFAM" id="SSF46689">
    <property type="entry name" value="Homeodomain-like"/>
    <property type="match status" value="2"/>
</dbReference>
<dbReference type="Pfam" id="PF00249">
    <property type="entry name" value="Myb_DNA-binding"/>
    <property type="match status" value="1"/>
</dbReference>
<keyword evidence="2" id="KW-0677">Repeat</keyword>
<sequence length="597" mass="69325">MSVGDMSLAVALYGFLPRTKRVEAAGHAYECSVIRDKLTLGRCTHPVLKKRDGSNGRDSSPDEIDDTNRSAWYDADDEKYERYLMKLNPNDTKNQDHYKVLGLSKLRFKATLAEIRTCYRAKVLKYHPDKKKHRGETLPAGEDYFTCITKAYEQLGMSEAKRKAYDSVDHKFNDAIPSEKSINKENFFTELAPVFERNARWSTRQPVPTLGSIDSERAEVEAFYNFWLDFSSWRDFSYLDEEDKEKGEDRYERRELEKINKAERERRRKEEAKRIRKLVELAYSKDPRIVKFKKDDLEAKAKAKEEKQRKQREKAEAEERERREKEEAELKAKEEQERIAREEKEKERKEKEAAKKAAAQQRRRFKKLAETAGHWTDNPREKLEQMERVERLCLSLTVDDMAALCDSIEQMTVNDEILSTIASAEVSDFNCFEAAAKNDPSKTETKPVDRPKDVNKTAAFWTNDEIQLLVKASNTYPAGTVDRWNIIAEYINEHRKDKSTPPKNEKQVIKQCKAVQSMNVKLPASTQNQLGATLADEDTWTPAEQKLLEHAIKTFPASDPERWDKISTAVATKSKKACIRRFKYLVQMVKNKKEEGS</sequence>
<dbReference type="SMART" id="SM00271">
    <property type="entry name" value="DnaJ"/>
    <property type="match status" value="1"/>
</dbReference>
<dbReference type="GO" id="GO:0005634">
    <property type="term" value="C:nucleus"/>
    <property type="evidence" value="ECO:0007669"/>
    <property type="project" value="UniProtKB-SubCell"/>
</dbReference>
<dbReference type="PANTHER" id="PTHR43999">
    <property type="entry name" value="DNAJ HOMOLOG SUBFAMILY C MEMBER 2"/>
    <property type="match status" value="1"/>
</dbReference>
<dbReference type="InterPro" id="IPR001623">
    <property type="entry name" value="DnaJ_domain"/>
</dbReference>
<keyword evidence="3" id="KW-0143">Chaperone</keyword>
<dbReference type="EMBL" id="UYSL01020278">
    <property type="protein sequence ID" value="VDL73840.1"/>
    <property type="molecule type" value="Genomic_DNA"/>
</dbReference>
<accession>A0A158QZK1</accession>
<feature type="compositionally biased region" description="Basic and acidic residues" evidence="5">
    <location>
        <begin position="303"/>
        <end position="355"/>
    </location>
</feature>
<dbReference type="PROSITE" id="PS50076">
    <property type="entry name" value="DNAJ_2"/>
    <property type="match status" value="1"/>
</dbReference>
<evidence type="ECO:0000313" key="9">
    <source>
        <dbReference type="Proteomes" id="UP000271162"/>
    </source>
</evidence>